<accession>A0A2K8Z2K7</accession>
<dbReference type="SUPFAM" id="SSF140931">
    <property type="entry name" value="Fic-like"/>
    <property type="match status" value="1"/>
</dbReference>
<keyword evidence="3" id="KW-1185">Reference proteome</keyword>
<dbReference type="RefSeq" id="WP_100990130.1">
    <property type="nucleotide sequence ID" value="NZ_CP025096.1"/>
</dbReference>
<dbReference type="PANTHER" id="PTHR13504">
    <property type="entry name" value="FIDO DOMAIN-CONTAINING PROTEIN DDB_G0283145"/>
    <property type="match status" value="1"/>
</dbReference>
<dbReference type="InterPro" id="IPR003812">
    <property type="entry name" value="Fido"/>
</dbReference>
<dbReference type="PROSITE" id="PS51459">
    <property type="entry name" value="FIDO"/>
    <property type="match status" value="1"/>
</dbReference>
<dbReference type="InterPro" id="IPR036597">
    <property type="entry name" value="Fido-like_dom_sf"/>
</dbReference>
<evidence type="ECO:0000313" key="2">
    <source>
        <dbReference type="EMBL" id="AUD04064.1"/>
    </source>
</evidence>
<dbReference type="OrthoDB" id="9813719at2"/>
<feature type="domain" description="Fido" evidence="1">
    <location>
        <begin position="106"/>
        <end position="243"/>
    </location>
</feature>
<dbReference type="AlphaFoldDB" id="A0A2K8Z2K7"/>
<dbReference type="KEGG" id="spir:CWM47_20860"/>
<dbReference type="Pfam" id="PF02661">
    <property type="entry name" value="Fic"/>
    <property type="match status" value="1"/>
</dbReference>
<dbReference type="Proteomes" id="UP000232883">
    <property type="component" value="Chromosome"/>
</dbReference>
<organism evidence="2 3">
    <name type="scientific">Spirosoma pollinicola</name>
    <dbReference type="NCBI Taxonomy" id="2057025"/>
    <lineage>
        <taxon>Bacteria</taxon>
        <taxon>Pseudomonadati</taxon>
        <taxon>Bacteroidota</taxon>
        <taxon>Cytophagia</taxon>
        <taxon>Cytophagales</taxon>
        <taxon>Cytophagaceae</taxon>
        <taxon>Spirosoma</taxon>
    </lineage>
</organism>
<dbReference type="PANTHER" id="PTHR13504:SF38">
    <property type="entry name" value="FIDO DOMAIN-CONTAINING PROTEIN"/>
    <property type="match status" value="1"/>
</dbReference>
<evidence type="ECO:0000259" key="1">
    <source>
        <dbReference type="PROSITE" id="PS51459"/>
    </source>
</evidence>
<name>A0A2K8Z2K7_9BACT</name>
<proteinExistence type="predicted"/>
<gene>
    <name evidence="2" type="ORF">CWM47_20860</name>
</gene>
<dbReference type="EMBL" id="CP025096">
    <property type="protein sequence ID" value="AUD04064.1"/>
    <property type="molecule type" value="Genomic_DNA"/>
</dbReference>
<reference evidence="2 3" key="1">
    <citation type="submission" date="2017-11" db="EMBL/GenBank/DDBJ databases">
        <title>Taxonomic description and genome sequences of Spirosoma HA7 sp. nov., isolated from pollen microhabitat of Corylus avellana.</title>
        <authorList>
            <person name="Ambika Manirajan B."/>
            <person name="Suarez C."/>
            <person name="Ratering S."/>
            <person name="Geissler-Plaum R."/>
            <person name="Cardinale M."/>
            <person name="Sylvia S."/>
        </authorList>
    </citation>
    <scope>NUCLEOTIDE SEQUENCE [LARGE SCALE GENOMIC DNA]</scope>
    <source>
        <strain evidence="2 3">HA7</strain>
    </source>
</reference>
<evidence type="ECO:0000313" key="3">
    <source>
        <dbReference type="Proteomes" id="UP000232883"/>
    </source>
</evidence>
<dbReference type="Gene3D" id="1.10.3290.10">
    <property type="entry name" value="Fido-like domain"/>
    <property type="match status" value="1"/>
</dbReference>
<dbReference type="InterPro" id="IPR040198">
    <property type="entry name" value="Fido_containing"/>
</dbReference>
<sequence>MPSSQSSSLTLPALLSWYRELTRDSLPVGGHNGLIHVYHSAAIDGCSLTLAESLVLLENGETTDTKPAPHHWMLLDYQQAQQQMLAWAADREPLNRARLQSIGATLMRRTGGPLHTLLGSYDSSQGEFRLASPMTAQRKLIDAQKLPAAVDKLLKQLNTNLATPKTMRQLYDLSFQAHYDLLCLQPFGEGNGRVARLLMNYVQHYHKLPMSLVHAVDRQAYRRALDQPPAPSFDPPILDFLYTQLITYLQTECERITQEPF</sequence>
<protein>
    <submittedName>
        <fullName evidence="2">Filamentation induced by cAMP protein fic</fullName>
    </submittedName>
</protein>